<dbReference type="PATRIC" id="fig|42253.5.peg.4250"/>
<dbReference type="KEGG" id="nmv:NITMOv2_4306"/>
<feature type="region of interest" description="Disordered" evidence="1">
    <location>
        <begin position="56"/>
        <end position="76"/>
    </location>
</feature>
<dbReference type="EMBL" id="CP011801">
    <property type="protein sequence ID" value="ALA60682.1"/>
    <property type="molecule type" value="Genomic_DNA"/>
</dbReference>
<reference evidence="2 3" key="1">
    <citation type="journal article" date="2015" name="Proc. Natl. Acad. Sci. U.S.A.">
        <title>Expanded metabolic versatility of ubiquitous nitrite-oxidizing bacteria from the genus Nitrospira.</title>
        <authorList>
            <person name="Koch H."/>
            <person name="Lucker S."/>
            <person name="Albertsen M."/>
            <person name="Kitzinger K."/>
            <person name="Herbold C."/>
            <person name="Spieck E."/>
            <person name="Nielsen P.H."/>
            <person name="Wagner M."/>
            <person name="Daims H."/>
        </authorList>
    </citation>
    <scope>NUCLEOTIDE SEQUENCE [LARGE SCALE GENOMIC DNA]</scope>
    <source>
        <strain evidence="2 3">NSP M-1</strain>
    </source>
</reference>
<keyword evidence="3" id="KW-1185">Reference proteome</keyword>
<evidence type="ECO:0000256" key="1">
    <source>
        <dbReference type="SAM" id="MobiDB-lite"/>
    </source>
</evidence>
<accession>A0A0K2GJ67</accession>
<gene>
    <name evidence="2" type="ORF">NITMOv2_4306</name>
</gene>
<dbReference type="Proteomes" id="UP000069205">
    <property type="component" value="Chromosome"/>
</dbReference>
<dbReference type="STRING" id="42253.NITMOv2_4306"/>
<organism evidence="2 3">
    <name type="scientific">Nitrospira moscoviensis</name>
    <dbReference type="NCBI Taxonomy" id="42253"/>
    <lineage>
        <taxon>Bacteria</taxon>
        <taxon>Pseudomonadati</taxon>
        <taxon>Nitrospirota</taxon>
        <taxon>Nitrospiria</taxon>
        <taxon>Nitrospirales</taxon>
        <taxon>Nitrospiraceae</taxon>
        <taxon>Nitrospira</taxon>
    </lineage>
</organism>
<dbReference type="AlphaFoldDB" id="A0A0K2GJ67"/>
<feature type="compositionally biased region" description="Polar residues" evidence="1">
    <location>
        <begin position="67"/>
        <end position="76"/>
    </location>
</feature>
<evidence type="ECO:0000313" key="2">
    <source>
        <dbReference type="EMBL" id="ALA60682.1"/>
    </source>
</evidence>
<evidence type="ECO:0000313" key="3">
    <source>
        <dbReference type="Proteomes" id="UP000069205"/>
    </source>
</evidence>
<proteinExistence type="predicted"/>
<sequence length="76" mass="8436">MEGSERRRALEQGPALLGYAHRYDADLHDDSTGSIEAGGVVLREPARLMLAGFQRGSENMFEEHPNAPQTRSLKLQ</sequence>
<protein>
    <submittedName>
        <fullName evidence="2">Uncharacterized protein</fullName>
    </submittedName>
</protein>
<name>A0A0K2GJ67_NITMO</name>